<keyword evidence="9" id="KW-1185">Reference proteome</keyword>
<dbReference type="InterPro" id="IPR050553">
    <property type="entry name" value="Thioredoxin_ResA/DsbE_sf"/>
</dbReference>
<dbReference type="InterPro" id="IPR036249">
    <property type="entry name" value="Thioredoxin-like_sf"/>
</dbReference>
<evidence type="ECO:0000256" key="1">
    <source>
        <dbReference type="ARBA" id="ARBA00004196"/>
    </source>
</evidence>
<protein>
    <submittedName>
        <fullName evidence="8">DsbE family thiol:disulfide interchange protein</fullName>
    </submittedName>
</protein>
<dbReference type="Proteomes" id="UP000516105">
    <property type="component" value="Chromosome"/>
</dbReference>
<evidence type="ECO:0000256" key="4">
    <source>
        <dbReference type="ARBA" id="ARBA00023157"/>
    </source>
</evidence>
<dbReference type="EMBL" id="CP060782">
    <property type="protein sequence ID" value="QNP46641.1"/>
    <property type="molecule type" value="Genomic_DNA"/>
</dbReference>
<reference evidence="8 9" key="1">
    <citation type="submission" date="2020-08" db="EMBL/GenBank/DDBJ databases">
        <title>Genome sequence of Sphingomonas sediminicola KACC 15039T.</title>
        <authorList>
            <person name="Hyun D.-W."/>
            <person name="Bae J.-W."/>
        </authorList>
    </citation>
    <scope>NUCLEOTIDE SEQUENCE [LARGE SCALE GENOMIC DNA]</scope>
    <source>
        <strain evidence="8 9">KACC 15039</strain>
    </source>
</reference>
<evidence type="ECO:0000256" key="5">
    <source>
        <dbReference type="ARBA" id="ARBA00023284"/>
    </source>
</evidence>
<keyword evidence="4" id="KW-1015">Disulfide bond</keyword>
<dbReference type="NCBIfam" id="TIGR00385">
    <property type="entry name" value="dsbE"/>
    <property type="match status" value="1"/>
</dbReference>
<dbReference type="SUPFAM" id="SSF52833">
    <property type="entry name" value="Thioredoxin-like"/>
    <property type="match status" value="1"/>
</dbReference>
<proteinExistence type="inferred from homology"/>
<organism evidence="8 9">
    <name type="scientific">Sphingomonas sediminicola</name>
    <dbReference type="NCBI Taxonomy" id="386874"/>
    <lineage>
        <taxon>Bacteria</taxon>
        <taxon>Pseudomonadati</taxon>
        <taxon>Pseudomonadota</taxon>
        <taxon>Alphaproteobacteria</taxon>
        <taxon>Sphingomonadales</taxon>
        <taxon>Sphingomonadaceae</taxon>
        <taxon>Sphingomonas</taxon>
    </lineage>
</organism>
<keyword evidence="6" id="KW-0812">Transmembrane</keyword>
<comment type="subcellular location">
    <subcellularLocation>
        <location evidence="1">Cell envelope</location>
    </subcellularLocation>
</comment>
<dbReference type="Gene3D" id="3.40.30.10">
    <property type="entry name" value="Glutaredoxin"/>
    <property type="match status" value="1"/>
</dbReference>
<evidence type="ECO:0000256" key="3">
    <source>
        <dbReference type="ARBA" id="ARBA00022748"/>
    </source>
</evidence>
<evidence type="ECO:0000259" key="7">
    <source>
        <dbReference type="PROSITE" id="PS51352"/>
    </source>
</evidence>
<feature type="domain" description="Thioredoxin" evidence="7">
    <location>
        <begin position="44"/>
        <end position="182"/>
    </location>
</feature>
<evidence type="ECO:0000256" key="6">
    <source>
        <dbReference type="SAM" id="Phobius"/>
    </source>
</evidence>
<accession>A0ABX6T9X2</accession>
<sequence length="184" mass="19830">MAQTQGGSIMSRGLRLIPIVLLIWILIAFAWRLVAPNDPTVRSQLVNRPVPAFELAQAAPDVPALRSTDLATGEPRLLNLFASWCVPCVAEAPVLEELKRRGVKIEGIAIRDTPGGIAAFLDRHGNPYTRIGSDPTSRVQLALGSAGVPETFVIDGKGVIRLQYVGPIGPADVPKVLEELEKVR</sequence>
<name>A0ABX6T9X2_9SPHN</name>
<keyword evidence="6" id="KW-0472">Membrane</keyword>
<dbReference type="InterPro" id="IPR017937">
    <property type="entry name" value="Thioredoxin_CS"/>
</dbReference>
<dbReference type="PANTHER" id="PTHR42852:SF6">
    <property type="entry name" value="THIOL:DISULFIDE INTERCHANGE PROTEIN DSBE"/>
    <property type="match status" value="1"/>
</dbReference>
<dbReference type="Pfam" id="PF08534">
    <property type="entry name" value="Redoxin"/>
    <property type="match status" value="1"/>
</dbReference>
<dbReference type="InterPro" id="IPR013766">
    <property type="entry name" value="Thioredoxin_domain"/>
</dbReference>
<dbReference type="InterPro" id="IPR004799">
    <property type="entry name" value="Periplasmic_diS_OxRdtase_DsbE"/>
</dbReference>
<dbReference type="PROSITE" id="PS51352">
    <property type="entry name" value="THIOREDOXIN_2"/>
    <property type="match status" value="1"/>
</dbReference>
<feature type="transmembrane region" description="Helical" evidence="6">
    <location>
        <begin position="12"/>
        <end position="34"/>
    </location>
</feature>
<dbReference type="PANTHER" id="PTHR42852">
    <property type="entry name" value="THIOL:DISULFIDE INTERCHANGE PROTEIN DSBE"/>
    <property type="match status" value="1"/>
</dbReference>
<dbReference type="InterPro" id="IPR013740">
    <property type="entry name" value="Redoxin"/>
</dbReference>
<dbReference type="PROSITE" id="PS00194">
    <property type="entry name" value="THIOREDOXIN_1"/>
    <property type="match status" value="1"/>
</dbReference>
<keyword evidence="3" id="KW-0201">Cytochrome c-type biogenesis</keyword>
<keyword evidence="6" id="KW-1133">Transmembrane helix</keyword>
<dbReference type="CDD" id="cd03010">
    <property type="entry name" value="TlpA_like_DsbE"/>
    <property type="match status" value="1"/>
</dbReference>
<comment type="similarity">
    <text evidence="2">Belongs to the thioredoxin family. DsbE subfamily.</text>
</comment>
<evidence type="ECO:0000256" key="2">
    <source>
        <dbReference type="ARBA" id="ARBA00007758"/>
    </source>
</evidence>
<evidence type="ECO:0000313" key="9">
    <source>
        <dbReference type="Proteomes" id="UP000516105"/>
    </source>
</evidence>
<keyword evidence="5" id="KW-0676">Redox-active center</keyword>
<gene>
    <name evidence="8" type="ORF">H9L14_05955</name>
</gene>
<evidence type="ECO:0000313" key="8">
    <source>
        <dbReference type="EMBL" id="QNP46641.1"/>
    </source>
</evidence>